<dbReference type="PANTHER" id="PTHR40237:SF1">
    <property type="entry name" value="LD44813P"/>
    <property type="match status" value="1"/>
</dbReference>
<keyword evidence="1 3" id="KW-0479">Metal-binding</keyword>
<name>A0A182P3D3_9DIPT</name>
<evidence type="ECO:0000313" key="5">
    <source>
        <dbReference type="EnsemblMetazoa" id="AEPI001418-PA"/>
    </source>
</evidence>
<accession>A0A182P3D3</accession>
<protein>
    <submittedName>
        <fullName evidence="5">RING-type domain-containing protein</fullName>
    </submittedName>
</protein>
<dbReference type="SUPFAM" id="SSF54495">
    <property type="entry name" value="UBC-like"/>
    <property type="match status" value="1"/>
</dbReference>
<sequence length="358" mass="41020">MTLIDDELSEVSRLCENVIPNSTLVTCLRSLVVRVEILQSPERRLTVCLRFPENYPANKLLLEFKSKTLPSIFLEKFEKICETKLSDAVGKPQIMWALKLISEYLSQNPLCIVLDELQQIKSVLSSSDELKIRQRTCTAELIVRADDYIYGAKFKVPSTYPLDRITWEDCECNLPQSLMLFINGTAHEIARRCVEPPLRRTNNSESFTPKPSLYRTLSFLITTMRAIPNETCPICAERCLPKNPLNIVTSSNDDAFLVRMFCGHIYHQICLKRYMSEPPFPKEGKTCPAKKMPNNRLPLESTVCQSKQTTSEPTLEAVCGMRVTHDKWGLNNVKSAETKWARHQAKIRELEEVIDFLQ</sequence>
<organism evidence="5 6">
    <name type="scientific">Anopheles epiroticus</name>
    <dbReference type="NCBI Taxonomy" id="199890"/>
    <lineage>
        <taxon>Eukaryota</taxon>
        <taxon>Metazoa</taxon>
        <taxon>Ecdysozoa</taxon>
        <taxon>Arthropoda</taxon>
        <taxon>Hexapoda</taxon>
        <taxon>Insecta</taxon>
        <taxon>Pterygota</taxon>
        <taxon>Neoptera</taxon>
        <taxon>Endopterygota</taxon>
        <taxon>Diptera</taxon>
        <taxon>Nematocera</taxon>
        <taxon>Culicoidea</taxon>
        <taxon>Culicidae</taxon>
        <taxon>Anophelinae</taxon>
        <taxon>Anopheles</taxon>
    </lineage>
</organism>
<dbReference type="InterPro" id="IPR001841">
    <property type="entry name" value="Znf_RING"/>
</dbReference>
<dbReference type="AlphaFoldDB" id="A0A182P3D3"/>
<dbReference type="EnsemblMetazoa" id="AEPI001418-RA">
    <property type="protein sequence ID" value="AEPI001418-PA"/>
    <property type="gene ID" value="AEPI001418"/>
</dbReference>
<reference evidence="6" key="1">
    <citation type="submission" date="2013-03" db="EMBL/GenBank/DDBJ databases">
        <title>The Genome Sequence of Anopheles epiroticus epiroticus2.</title>
        <authorList>
            <consortium name="The Broad Institute Genomics Platform"/>
            <person name="Neafsey D.E."/>
            <person name="Howell P."/>
            <person name="Walker B."/>
            <person name="Young S.K."/>
            <person name="Zeng Q."/>
            <person name="Gargeya S."/>
            <person name="Fitzgerald M."/>
            <person name="Haas B."/>
            <person name="Abouelleil A."/>
            <person name="Allen A.W."/>
            <person name="Alvarado L."/>
            <person name="Arachchi H.M."/>
            <person name="Berlin A.M."/>
            <person name="Chapman S.B."/>
            <person name="Gainer-Dewar J."/>
            <person name="Goldberg J."/>
            <person name="Griggs A."/>
            <person name="Gujja S."/>
            <person name="Hansen M."/>
            <person name="Howarth C."/>
            <person name="Imamovic A."/>
            <person name="Ireland A."/>
            <person name="Larimer J."/>
            <person name="McCowan C."/>
            <person name="Murphy C."/>
            <person name="Pearson M."/>
            <person name="Poon T.W."/>
            <person name="Priest M."/>
            <person name="Roberts A."/>
            <person name="Saif S."/>
            <person name="Shea T."/>
            <person name="Sisk P."/>
            <person name="Sykes S."/>
            <person name="Wortman J."/>
            <person name="Nusbaum C."/>
            <person name="Birren B."/>
        </authorList>
    </citation>
    <scope>NUCLEOTIDE SEQUENCE [LARGE SCALE GENOMIC DNA]</scope>
    <source>
        <strain evidence="6">Epiroticus2</strain>
    </source>
</reference>
<evidence type="ECO:0000256" key="2">
    <source>
        <dbReference type="ARBA" id="ARBA00022833"/>
    </source>
</evidence>
<reference evidence="5" key="2">
    <citation type="submission" date="2020-05" db="UniProtKB">
        <authorList>
            <consortium name="EnsemblMetazoa"/>
        </authorList>
    </citation>
    <scope>IDENTIFICATION</scope>
    <source>
        <strain evidence="5">Epiroticus2</strain>
    </source>
</reference>
<dbReference type="Gene3D" id="3.30.40.10">
    <property type="entry name" value="Zinc/RING finger domain, C3HC4 (zinc finger)"/>
    <property type="match status" value="1"/>
</dbReference>
<keyword evidence="6" id="KW-1185">Reference proteome</keyword>
<dbReference type="Proteomes" id="UP000075885">
    <property type="component" value="Unassembled WGS sequence"/>
</dbReference>
<proteinExistence type="predicted"/>
<dbReference type="InterPro" id="IPR016135">
    <property type="entry name" value="UBQ-conjugating_enzyme/RWD"/>
</dbReference>
<dbReference type="PROSITE" id="PS50089">
    <property type="entry name" value="ZF_RING_2"/>
    <property type="match status" value="1"/>
</dbReference>
<evidence type="ECO:0000256" key="1">
    <source>
        <dbReference type="ARBA" id="ARBA00022771"/>
    </source>
</evidence>
<evidence type="ECO:0000313" key="6">
    <source>
        <dbReference type="Proteomes" id="UP000075885"/>
    </source>
</evidence>
<dbReference type="PANTHER" id="PTHR40237">
    <property type="entry name" value="LD44813P"/>
    <property type="match status" value="1"/>
</dbReference>
<dbReference type="SUPFAM" id="SSF57850">
    <property type="entry name" value="RING/U-box"/>
    <property type="match status" value="1"/>
</dbReference>
<dbReference type="GO" id="GO:0008270">
    <property type="term" value="F:zinc ion binding"/>
    <property type="evidence" value="ECO:0007669"/>
    <property type="project" value="UniProtKB-KW"/>
</dbReference>
<evidence type="ECO:0000256" key="3">
    <source>
        <dbReference type="PROSITE-ProRule" id="PRU00175"/>
    </source>
</evidence>
<feature type="domain" description="RING-type" evidence="4">
    <location>
        <begin position="232"/>
        <end position="291"/>
    </location>
</feature>
<keyword evidence="1 3" id="KW-0863">Zinc-finger</keyword>
<keyword evidence="2" id="KW-0862">Zinc</keyword>
<dbReference type="InterPro" id="IPR013083">
    <property type="entry name" value="Znf_RING/FYVE/PHD"/>
</dbReference>
<dbReference type="VEuPathDB" id="VectorBase:AEPI001418"/>
<evidence type="ECO:0000259" key="4">
    <source>
        <dbReference type="PROSITE" id="PS50089"/>
    </source>
</evidence>